<keyword evidence="2" id="KW-1185">Reference proteome</keyword>
<accession>A0ACA9L4T2</accession>
<gene>
    <name evidence="1" type="ORF">SCALOS_LOCUS3567</name>
</gene>
<comment type="caution">
    <text evidence="1">The sequence shown here is derived from an EMBL/GenBank/DDBJ whole genome shotgun (WGS) entry which is preliminary data.</text>
</comment>
<dbReference type="EMBL" id="CAJVPM010004091">
    <property type="protein sequence ID" value="CAG8508882.1"/>
    <property type="molecule type" value="Genomic_DNA"/>
</dbReference>
<dbReference type="Proteomes" id="UP000789860">
    <property type="component" value="Unassembled WGS sequence"/>
</dbReference>
<name>A0ACA9L4T2_9GLOM</name>
<sequence>MAEFIPINLINLNLSQEHFKENNESNNEIIEDLNIIQEVTSSIGKATYRSIKDILLYIIPSLLKKGIINHSNSVLHIRISGDGRNVGHKVKHVMVTFTLLNDLANLYNPNYHFTLLLYPGIEQYTILEIALAPLIADLNDLVNGLVDKQGHKAANSDHFCLWCLIHKNQNGLLNYDWNISKNIDDIYYNYSNIPGHQHSPLFYMIPLTHWVVDELHIMLRITDRLWLLLMIKIQAKTSMKIRIAISQEMKCIN</sequence>
<organism evidence="1 2">
    <name type="scientific">Scutellospora calospora</name>
    <dbReference type="NCBI Taxonomy" id="85575"/>
    <lineage>
        <taxon>Eukaryota</taxon>
        <taxon>Fungi</taxon>
        <taxon>Fungi incertae sedis</taxon>
        <taxon>Mucoromycota</taxon>
        <taxon>Glomeromycotina</taxon>
        <taxon>Glomeromycetes</taxon>
        <taxon>Diversisporales</taxon>
        <taxon>Gigasporaceae</taxon>
        <taxon>Scutellospora</taxon>
    </lineage>
</organism>
<feature type="non-terminal residue" evidence="1">
    <location>
        <position position="253"/>
    </location>
</feature>
<protein>
    <submittedName>
        <fullName evidence="1">7150_t:CDS:1</fullName>
    </submittedName>
</protein>
<reference evidence="1" key="1">
    <citation type="submission" date="2021-06" db="EMBL/GenBank/DDBJ databases">
        <authorList>
            <person name="Kallberg Y."/>
            <person name="Tangrot J."/>
            <person name="Rosling A."/>
        </authorList>
    </citation>
    <scope>NUCLEOTIDE SEQUENCE</scope>
    <source>
        <strain evidence="1">AU212A</strain>
    </source>
</reference>
<evidence type="ECO:0000313" key="2">
    <source>
        <dbReference type="Proteomes" id="UP000789860"/>
    </source>
</evidence>
<proteinExistence type="predicted"/>
<evidence type="ECO:0000313" key="1">
    <source>
        <dbReference type="EMBL" id="CAG8508882.1"/>
    </source>
</evidence>